<reference evidence="2" key="2">
    <citation type="submission" date="2021-04" db="EMBL/GenBank/DDBJ databases">
        <authorList>
            <person name="Gilroy R."/>
        </authorList>
    </citation>
    <scope>NUCLEOTIDE SEQUENCE</scope>
    <source>
        <strain evidence="2">CHK185-1770</strain>
    </source>
</reference>
<organism evidence="2 3">
    <name type="scientific">Candidatus Acutalibacter pullicola</name>
    <dbReference type="NCBI Taxonomy" id="2838417"/>
    <lineage>
        <taxon>Bacteria</taxon>
        <taxon>Bacillati</taxon>
        <taxon>Bacillota</taxon>
        <taxon>Clostridia</taxon>
        <taxon>Eubacteriales</taxon>
        <taxon>Acutalibacteraceae</taxon>
        <taxon>Acutalibacter</taxon>
    </lineage>
</organism>
<protein>
    <submittedName>
        <fullName evidence="2">Uncharacterized protein</fullName>
    </submittedName>
</protein>
<feature type="region of interest" description="Disordered" evidence="1">
    <location>
        <begin position="1"/>
        <end position="51"/>
    </location>
</feature>
<comment type="caution">
    <text evidence="2">The sequence shown here is derived from an EMBL/GenBank/DDBJ whole genome shotgun (WGS) entry which is preliminary data.</text>
</comment>
<reference evidence="2" key="1">
    <citation type="journal article" date="2021" name="PeerJ">
        <title>Extensive microbial diversity within the chicken gut microbiome revealed by metagenomics and culture.</title>
        <authorList>
            <person name="Gilroy R."/>
            <person name="Ravi A."/>
            <person name="Getino M."/>
            <person name="Pursley I."/>
            <person name="Horton D.L."/>
            <person name="Alikhan N.F."/>
            <person name="Baker D."/>
            <person name="Gharbi K."/>
            <person name="Hall N."/>
            <person name="Watson M."/>
            <person name="Adriaenssens E.M."/>
            <person name="Foster-Nyarko E."/>
            <person name="Jarju S."/>
            <person name="Secka A."/>
            <person name="Antonio M."/>
            <person name="Oren A."/>
            <person name="Chaudhuri R.R."/>
            <person name="La Ragione R."/>
            <person name="Hildebrand F."/>
            <person name="Pallen M.J."/>
        </authorList>
    </citation>
    <scope>NUCLEOTIDE SEQUENCE</scope>
    <source>
        <strain evidence="2">CHK185-1770</strain>
    </source>
</reference>
<feature type="compositionally biased region" description="Basic and acidic residues" evidence="1">
    <location>
        <begin position="21"/>
        <end position="33"/>
    </location>
</feature>
<dbReference type="AlphaFoldDB" id="A0A9D2MTY6"/>
<gene>
    <name evidence="2" type="ORF">H9710_02335</name>
</gene>
<evidence type="ECO:0000313" key="3">
    <source>
        <dbReference type="Proteomes" id="UP000826793"/>
    </source>
</evidence>
<sequence>MPERRRNQPEGPQTQMNRLRGRSDFSEEADGSRSLDNFNTPPQPSFDNEEMRGSMQAILAQNIGEYVVIEFLIGTEHMIRKQGMLYFVGRSFVTLYDEDVNNFIVCDIFSVKFVYFYMPGDRPRYNYNLLPPVSGEPGLGVRPR</sequence>
<name>A0A9D2MTY6_9FIRM</name>
<evidence type="ECO:0000313" key="2">
    <source>
        <dbReference type="EMBL" id="HJB97399.1"/>
    </source>
</evidence>
<dbReference type="EMBL" id="DWXG01000018">
    <property type="protein sequence ID" value="HJB97399.1"/>
    <property type="molecule type" value="Genomic_DNA"/>
</dbReference>
<proteinExistence type="predicted"/>
<dbReference type="Proteomes" id="UP000826793">
    <property type="component" value="Unassembled WGS sequence"/>
</dbReference>
<evidence type="ECO:0000256" key="1">
    <source>
        <dbReference type="SAM" id="MobiDB-lite"/>
    </source>
</evidence>
<accession>A0A9D2MTY6</accession>